<gene>
    <name evidence="3" type="ORF">A3196_17420</name>
</gene>
<dbReference type="GO" id="GO:0008664">
    <property type="term" value="F:RNA 2',3'-cyclic 3'-phosphodiesterase activity"/>
    <property type="evidence" value="ECO:0007669"/>
    <property type="project" value="UniProtKB-EC"/>
</dbReference>
<dbReference type="Pfam" id="PF13563">
    <property type="entry name" value="2_5_RNA_ligase2"/>
    <property type="match status" value="1"/>
</dbReference>
<feature type="active site" description="Proton acceptor" evidence="2">
    <location>
        <position position="123"/>
    </location>
</feature>
<keyword evidence="3" id="KW-0436">Ligase</keyword>
<reference evidence="3 4" key="1">
    <citation type="submission" date="2016-03" db="EMBL/GenBank/DDBJ databases">
        <title>Chemosynthetic sulphur-oxidizing symbionts of marine invertebrate animals are capable of nitrogen fixation.</title>
        <authorList>
            <person name="Petersen J.M."/>
            <person name="Kemper A."/>
            <person name="Gruber-Vodicka H."/>
            <person name="Cardini U."/>
            <person name="Geest Mvander."/>
            <person name="Kleiner M."/>
            <person name="Bulgheresi S."/>
            <person name="Fussmann M."/>
            <person name="Herbold C."/>
            <person name="Seah B.K.B."/>
            <person name="Antony C.Paul."/>
            <person name="Liu D."/>
            <person name="Belitz A."/>
            <person name="Weber M."/>
        </authorList>
    </citation>
    <scope>NUCLEOTIDE SEQUENCE [LARGE SCALE GENOMIC DNA]</scope>
    <source>
        <strain evidence="3">G_D</strain>
    </source>
</reference>
<dbReference type="STRING" id="1818881.A3196_17420"/>
<dbReference type="NCBIfam" id="TIGR02258">
    <property type="entry name" value="2_5_ligase"/>
    <property type="match status" value="1"/>
</dbReference>
<dbReference type="GO" id="GO:0016874">
    <property type="term" value="F:ligase activity"/>
    <property type="evidence" value="ECO:0007669"/>
    <property type="project" value="UniProtKB-KW"/>
</dbReference>
<dbReference type="Gene3D" id="3.90.1140.10">
    <property type="entry name" value="Cyclic phosphodiesterase"/>
    <property type="match status" value="1"/>
</dbReference>
<keyword evidence="4" id="KW-1185">Reference proteome</keyword>
<dbReference type="Proteomes" id="UP000094849">
    <property type="component" value="Unassembled WGS sequence"/>
</dbReference>
<dbReference type="AlphaFoldDB" id="A0A1E2UUD6"/>
<dbReference type="PANTHER" id="PTHR35561:SF1">
    <property type="entry name" value="RNA 2',3'-CYCLIC PHOSPHODIESTERASE"/>
    <property type="match status" value="1"/>
</dbReference>
<sequence>MPDQRLFFALWPGADVREALLQQLSVGPAVKGRRHHPDDLHMTLVFLGQLRGRKPACIEQAAESLAGQSFELILDHTGYWPKPKIVWLAPQSTPEPLIHLVDGLKQRLTECGFEPELRLYKPHVTLFRKAQRISPWQLMQPIQWPVKEFVLASSNNPQPNQSRYKILQRWSLK</sequence>
<name>A0A1E2UUD6_9GAMM</name>
<dbReference type="InterPro" id="IPR009097">
    <property type="entry name" value="Cyclic_Pdiesterase"/>
</dbReference>
<feature type="active site" description="Proton donor" evidence="2">
    <location>
        <position position="41"/>
    </location>
</feature>
<dbReference type="EMBL" id="LVJZ01000003">
    <property type="protein sequence ID" value="ODB98370.1"/>
    <property type="molecule type" value="Genomic_DNA"/>
</dbReference>
<dbReference type="InterPro" id="IPR004175">
    <property type="entry name" value="RNA_CPDase"/>
</dbReference>
<protein>
    <recommendedName>
        <fullName evidence="2">RNA 2',3'-cyclic phosphodiesterase</fullName>
        <shortName evidence="2">RNA 2',3'-CPDase</shortName>
        <ecNumber evidence="2">3.1.4.58</ecNumber>
    </recommendedName>
</protein>
<organism evidence="3 4">
    <name type="scientific">Candidatus Thiodiazotropha endoloripes</name>
    <dbReference type="NCBI Taxonomy" id="1818881"/>
    <lineage>
        <taxon>Bacteria</taxon>
        <taxon>Pseudomonadati</taxon>
        <taxon>Pseudomonadota</taxon>
        <taxon>Gammaproteobacteria</taxon>
        <taxon>Chromatiales</taxon>
        <taxon>Sedimenticolaceae</taxon>
        <taxon>Candidatus Thiodiazotropha</taxon>
    </lineage>
</organism>
<keyword evidence="1 2" id="KW-0378">Hydrolase</keyword>
<dbReference type="PANTHER" id="PTHR35561">
    <property type="entry name" value="RNA 2',3'-CYCLIC PHOSPHODIESTERASE"/>
    <property type="match status" value="1"/>
</dbReference>
<dbReference type="HAMAP" id="MF_01940">
    <property type="entry name" value="RNA_CPDase"/>
    <property type="match status" value="1"/>
</dbReference>
<evidence type="ECO:0000313" key="3">
    <source>
        <dbReference type="EMBL" id="ODB98370.1"/>
    </source>
</evidence>
<evidence type="ECO:0000256" key="1">
    <source>
        <dbReference type="ARBA" id="ARBA00022801"/>
    </source>
</evidence>
<feature type="short sequence motif" description="HXTX 1" evidence="2">
    <location>
        <begin position="41"/>
        <end position="44"/>
    </location>
</feature>
<comment type="function">
    <text evidence="2">Hydrolyzes RNA 2',3'-cyclic phosphodiester to an RNA 2'-phosphomonoester.</text>
</comment>
<proteinExistence type="inferred from homology"/>
<comment type="catalytic activity">
    <reaction evidence="2">
        <text>a 3'-end 2',3'-cyclophospho-ribonucleotide-RNA + H2O = a 3'-end 2'-phospho-ribonucleotide-RNA + H(+)</text>
        <dbReference type="Rhea" id="RHEA:11828"/>
        <dbReference type="Rhea" id="RHEA-COMP:10464"/>
        <dbReference type="Rhea" id="RHEA-COMP:17353"/>
        <dbReference type="ChEBI" id="CHEBI:15377"/>
        <dbReference type="ChEBI" id="CHEBI:15378"/>
        <dbReference type="ChEBI" id="CHEBI:83064"/>
        <dbReference type="ChEBI" id="CHEBI:173113"/>
        <dbReference type="EC" id="3.1.4.58"/>
    </reaction>
</comment>
<dbReference type="EC" id="3.1.4.58" evidence="2"/>
<comment type="caution">
    <text evidence="3">The sequence shown here is derived from an EMBL/GenBank/DDBJ whole genome shotgun (WGS) entry which is preliminary data.</text>
</comment>
<dbReference type="GO" id="GO:0004113">
    <property type="term" value="F:2',3'-cyclic-nucleotide 3'-phosphodiesterase activity"/>
    <property type="evidence" value="ECO:0007669"/>
    <property type="project" value="InterPro"/>
</dbReference>
<dbReference type="RefSeq" id="WP_069024840.1">
    <property type="nucleotide sequence ID" value="NZ_LVJZ01000003.1"/>
</dbReference>
<accession>A0A1E2UUD6</accession>
<feature type="short sequence motif" description="HXTX 2" evidence="2">
    <location>
        <begin position="123"/>
        <end position="126"/>
    </location>
</feature>
<comment type="similarity">
    <text evidence="2">Belongs to the 2H phosphoesterase superfamily. ThpR family.</text>
</comment>
<evidence type="ECO:0000256" key="2">
    <source>
        <dbReference type="HAMAP-Rule" id="MF_01940"/>
    </source>
</evidence>
<evidence type="ECO:0000313" key="4">
    <source>
        <dbReference type="Proteomes" id="UP000094849"/>
    </source>
</evidence>
<dbReference type="SUPFAM" id="SSF55144">
    <property type="entry name" value="LigT-like"/>
    <property type="match status" value="1"/>
</dbReference>